<name>A0A2I0HSR6_PUNGR</name>
<protein>
    <submittedName>
        <fullName evidence="1">Uncharacterized protein</fullName>
    </submittedName>
</protein>
<dbReference type="AlphaFoldDB" id="A0A2I0HSR6"/>
<sequence length="78" mass="8034">MVALRAVIPSEDYPACSPVSCTVGDGSLASAPAMRQANELAVVSVRASAGLMPLVADRALLTSTAPSYHIDISVNHCH</sequence>
<organism evidence="1 2">
    <name type="scientific">Punica granatum</name>
    <name type="common">Pomegranate</name>
    <dbReference type="NCBI Taxonomy" id="22663"/>
    <lineage>
        <taxon>Eukaryota</taxon>
        <taxon>Viridiplantae</taxon>
        <taxon>Streptophyta</taxon>
        <taxon>Embryophyta</taxon>
        <taxon>Tracheophyta</taxon>
        <taxon>Spermatophyta</taxon>
        <taxon>Magnoliopsida</taxon>
        <taxon>eudicotyledons</taxon>
        <taxon>Gunneridae</taxon>
        <taxon>Pentapetalae</taxon>
        <taxon>rosids</taxon>
        <taxon>malvids</taxon>
        <taxon>Myrtales</taxon>
        <taxon>Lythraceae</taxon>
        <taxon>Punica</taxon>
    </lineage>
</organism>
<comment type="caution">
    <text evidence="1">The sequence shown here is derived from an EMBL/GenBank/DDBJ whole genome shotgun (WGS) entry which is preliminary data.</text>
</comment>
<dbReference type="EMBL" id="PGOL01005841">
    <property type="protein sequence ID" value="PKI34550.1"/>
    <property type="molecule type" value="Genomic_DNA"/>
</dbReference>
<dbReference type="Proteomes" id="UP000233551">
    <property type="component" value="Unassembled WGS sequence"/>
</dbReference>
<accession>A0A2I0HSR6</accession>
<gene>
    <name evidence="1" type="ORF">CRG98_045087</name>
</gene>
<evidence type="ECO:0000313" key="2">
    <source>
        <dbReference type="Proteomes" id="UP000233551"/>
    </source>
</evidence>
<evidence type="ECO:0000313" key="1">
    <source>
        <dbReference type="EMBL" id="PKI34550.1"/>
    </source>
</evidence>
<proteinExistence type="predicted"/>
<keyword evidence="2" id="KW-1185">Reference proteome</keyword>
<reference evidence="1 2" key="1">
    <citation type="submission" date="2017-11" db="EMBL/GenBank/DDBJ databases">
        <title>De-novo sequencing of pomegranate (Punica granatum L.) genome.</title>
        <authorList>
            <person name="Akparov Z."/>
            <person name="Amiraslanov A."/>
            <person name="Hajiyeva S."/>
            <person name="Abbasov M."/>
            <person name="Kaur K."/>
            <person name="Hamwieh A."/>
            <person name="Solovyev V."/>
            <person name="Salamov A."/>
            <person name="Braich B."/>
            <person name="Kosarev P."/>
            <person name="Mahmoud A."/>
            <person name="Hajiyev E."/>
            <person name="Babayeva S."/>
            <person name="Izzatullayeva V."/>
            <person name="Mammadov A."/>
            <person name="Mammadov A."/>
            <person name="Sharifova S."/>
            <person name="Ojaghi J."/>
            <person name="Eynullazada K."/>
            <person name="Bayramov B."/>
            <person name="Abdulazimova A."/>
            <person name="Shahmuradov I."/>
        </authorList>
    </citation>
    <scope>NUCLEOTIDE SEQUENCE [LARGE SCALE GENOMIC DNA]</scope>
    <source>
        <strain evidence="2">cv. AG2017</strain>
        <tissue evidence="1">Leaf</tissue>
    </source>
</reference>